<accession>A0A974HCC1</accession>
<protein>
    <submittedName>
        <fullName evidence="2">Uncharacterized protein</fullName>
    </submittedName>
</protein>
<feature type="region of interest" description="Disordered" evidence="1">
    <location>
        <begin position="1"/>
        <end position="22"/>
    </location>
</feature>
<proteinExistence type="predicted"/>
<name>A0A974HCC1_XENLA</name>
<gene>
    <name evidence="2" type="ORF">XELAEV_18035708mg</name>
</gene>
<feature type="compositionally biased region" description="Basic residues" evidence="1">
    <location>
        <begin position="7"/>
        <end position="19"/>
    </location>
</feature>
<dbReference type="EMBL" id="CM004478">
    <property type="protein sequence ID" value="OCT72725.1"/>
    <property type="molecule type" value="Genomic_DNA"/>
</dbReference>
<evidence type="ECO:0000256" key="1">
    <source>
        <dbReference type="SAM" id="MobiDB-lite"/>
    </source>
</evidence>
<reference evidence="3" key="1">
    <citation type="journal article" date="2016" name="Nature">
        <title>Genome evolution in the allotetraploid frog Xenopus laevis.</title>
        <authorList>
            <person name="Session A.M."/>
            <person name="Uno Y."/>
            <person name="Kwon T."/>
            <person name="Chapman J.A."/>
            <person name="Toyoda A."/>
            <person name="Takahashi S."/>
            <person name="Fukui A."/>
            <person name="Hikosaka A."/>
            <person name="Suzuki A."/>
            <person name="Kondo M."/>
            <person name="van Heeringen S.J."/>
            <person name="Quigley I."/>
            <person name="Heinz S."/>
            <person name="Ogino H."/>
            <person name="Ochi H."/>
            <person name="Hellsten U."/>
            <person name="Lyons J.B."/>
            <person name="Simakov O."/>
            <person name="Putnam N."/>
            <person name="Stites J."/>
            <person name="Kuroki Y."/>
            <person name="Tanaka T."/>
            <person name="Michiue T."/>
            <person name="Watanabe M."/>
            <person name="Bogdanovic O."/>
            <person name="Lister R."/>
            <person name="Georgiou G."/>
            <person name="Paranjpe S.S."/>
            <person name="van Kruijsbergen I."/>
            <person name="Shu S."/>
            <person name="Carlson J."/>
            <person name="Kinoshita T."/>
            <person name="Ohta Y."/>
            <person name="Mawaribuchi S."/>
            <person name="Jenkins J."/>
            <person name="Grimwood J."/>
            <person name="Schmutz J."/>
            <person name="Mitros T."/>
            <person name="Mozaffari S.V."/>
            <person name="Suzuki Y."/>
            <person name="Haramoto Y."/>
            <person name="Yamamoto T.S."/>
            <person name="Takagi C."/>
            <person name="Heald R."/>
            <person name="Miller K."/>
            <person name="Haudenschild C."/>
            <person name="Kitzman J."/>
            <person name="Nakayama T."/>
            <person name="Izutsu Y."/>
            <person name="Robert J."/>
            <person name="Fortriede J."/>
            <person name="Burns K."/>
            <person name="Lotay V."/>
            <person name="Karimi K."/>
            <person name="Yasuoka Y."/>
            <person name="Dichmann D.S."/>
            <person name="Flajnik M.F."/>
            <person name="Houston D.W."/>
            <person name="Shendure J."/>
            <person name="DuPasquier L."/>
            <person name="Vize P.D."/>
            <person name="Zorn A.M."/>
            <person name="Ito M."/>
            <person name="Marcotte E.M."/>
            <person name="Wallingford J.B."/>
            <person name="Ito Y."/>
            <person name="Asashima M."/>
            <person name="Ueno N."/>
            <person name="Matsuda Y."/>
            <person name="Veenstra G.J."/>
            <person name="Fujiyama A."/>
            <person name="Harland R.M."/>
            <person name="Taira M."/>
            <person name="Rokhsar D.S."/>
        </authorList>
    </citation>
    <scope>NUCLEOTIDE SEQUENCE [LARGE SCALE GENOMIC DNA]</scope>
    <source>
        <strain evidence="3">J</strain>
    </source>
</reference>
<dbReference type="AlphaFoldDB" id="A0A974HCC1"/>
<organism evidence="2 3">
    <name type="scientific">Xenopus laevis</name>
    <name type="common">African clawed frog</name>
    <dbReference type="NCBI Taxonomy" id="8355"/>
    <lineage>
        <taxon>Eukaryota</taxon>
        <taxon>Metazoa</taxon>
        <taxon>Chordata</taxon>
        <taxon>Craniata</taxon>
        <taxon>Vertebrata</taxon>
        <taxon>Euteleostomi</taxon>
        <taxon>Amphibia</taxon>
        <taxon>Batrachia</taxon>
        <taxon>Anura</taxon>
        <taxon>Pipoidea</taxon>
        <taxon>Pipidae</taxon>
        <taxon>Xenopodinae</taxon>
        <taxon>Xenopus</taxon>
        <taxon>Xenopus</taxon>
    </lineage>
</organism>
<sequence length="73" mass="8521">MDVAVRNHMKQLKGRKSGHKWNEESLGKVSQAQLRAPELVHCRKWQFQNTFVCILEAVSFYHDPRAAIDSEIR</sequence>
<dbReference type="Proteomes" id="UP000694892">
    <property type="component" value="Chromosome 7L"/>
</dbReference>
<evidence type="ECO:0000313" key="3">
    <source>
        <dbReference type="Proteomes" id="UP000694892"/>
    </source>
</evidence>
<evidence type="ECO:0000313" key="2">
    <source>
        <dbReference type="EMBL" id="OCT72725.1"/>
    </source>
</evidence>